<dbReference type="InterPro" id="IPR003615">
    <property type="entry name" value="HNH_nuc"/>
</dbReference>
<organism evidence="2 3">
    <name type="scientific">Laspinema olomoucense D3b</name>
    <dbReference type="NCBI Taxonomy" id="2953688"/>
    <lineage>
        <taxon>Bacteria</taxon>
        <taxon>Bacillati</taxon>
        <taxon>Cyanobacteriota</taxon>
        <taxon>Cyanophyceae</taxon>
        <taxon>Oscillatoriophycideae</taxon>
        <taxon>Oscillatoriales</taxon>
        <taxon>Laspinemataceae</taxon>
        <taxon>Laspinema</taxon>
        <taxon>Laspinema olomoucense</taxon>
    </lineage>
</organism>
<comment type="caution">
    <text evidence="2">The sequence shown here is derived from an EMBL/GenBank/DDBJ whole genome shotgun (WGS) entry which is preliminary data.</text>
</comment>
<reference evidence="2 3" key="1">
    <citation type="journal article" date="2022" name="Front. Microbiol.">
        <title>High genomic differentiation and limited gene flow indicate recent cryptic speciation within the genus Laspinema (cyanobacteria).</title>
        <authorList>
            <person name="Stanojkovic A."/>
            <person name="Skoupy S."/>
            <person name="Skaloud P."/>
            <person name="Dvorak P."/>
        </authorList>
    </citation>
    <scope>NUCLEOTIDE SEQUENCE [LARGE SCALE GENOMIC DNA]</scope>
    <source>
        <strain evidence="2 3">D3b</strain>
    </source>
</reference>
<gene>
    <name evidence="2" type="ORF">NG792_12670</name>
</gene>
<dbReference type="Gene3D" id="1.10.30.50">
    <property type="match status" value="1"/>
</dbReference>
<protein>
    <submittedName>
        <fullName evidence="2">HNH endonuclease</fullName>
    </submittedName>
</protein>
<dbReference type="CDD" id="cd00085">
    <property type="entry name" value="HNHc"/>
    <property type="match status" value="1"/>
</dbReference>
<dbReference type="SMART" id="SM00507">
    <property type="entry name" value="HNHc"/>
    <property type="match status" value="1"/>
</dbReference>
<feature type="domain" description="HNH nuclease" evidence="1">
    <location>
        <begin position="118"/>
        <end position="171"/>
    </location>
</feature>
<proteinExistence type="predicted"/>
<accession>A0ABT2N784</accession>
<keyword evidence="2" id="KW-0255">Endonuclease</keyword>
<keyword evidence="2" id="KW-0378">Hydrolase</keyword>
<evidence type="ECO:0000313" key="3">
    <source>
        <dbReference type="Proteomes" id="UP001525961"/>
    </source>
</evidence>
<name>A0ABT2N784_9CYAN</name>
<dbReference type="Pfam" id="PF01844">
    <property type="entry name" value="HNH"/>
    <property type="match status" value="1"/>
</dbReference>
<dbReference type="RefSeq" id="WP_261197116.1">
    <property type="nucleotide sequence ID" value="NZ_JAMXFA010000015.1"/>
</dbReference>
<sequence length="236" mass="27238">MSKSEVNREEWIANVCASFVTSGQANRNYYKLILETLWPPGHTLPGPVVFLSEIRQVIDRFRESSEPYKDVSRRIRELQGEEGIIGIEKQGNGVYTRYQLVSLEINPKRIQRIKLGDILWKEILNKYSHSCAVCGRGKPLVRLDQDHKIPRLRGGGNQEENWQPLCKECNNFKSTACRGCQLECQTCPWAFPEQFSPIKMQGSDIKRIKDAALKKRVVPEELLQEIIKSYFERPDS</sequence>
<keyword evidence="2" id="KW-0540">Nuclease</keyword>
<dbReference type="EMBL" id="JAMXFA010000015">
    <property type="protein sequence ID" value="MCT7978564.1"/>
    <property type="molecule type" value="Genomic_DNA"/>
</dbReference>
<evidence type="ECO:0000313" key="2">
    <source>
        <dbReference type="EMBL" id="MCT7978564.1"/>
    </source>
</evidence>
<dbReference type="InterPro" id="IPR002711">
    <property type="entry name" value="HNH"/>
</dbReference>
<keyword evidence="3" id="KW-1185">Reference proteome</keyword>
<dbReference type="Proteomes" id="UP001525961">
    <property type="component" value="Unassembled WGS sequence"/>
</dbReference>
<dbReference type="GO" id="GO:0004519">
    <property type="term" value="F:endonuclease activity"/>
    <property type="evidence" value="ECO:0007669"/>
    <property type="project" value="UniProtKB-KW"/>
</dbReference>
<evidence type="ECO:0000259" key="1">
    <source>
        <dbReference type="SMART" id="SM00507"/>
    </source>
</evidence>